<evidence type="ECO:0000259" key="11">
    <source>
        <dbReference type="Pfam" id="PF18117"/>
    </source>
</evidence>
<dbReference type="InterPro" id="IPR042201">
    <property type="entry name" value="FH2_Formin_sf"/>
</dbReference>
<evidence type="ECO:0000259" key="10">
    <source>
        <dbReference type="Pfam" id="PF02181"/>
    </source>
</evidence>
<evidence type="ECO:0000256" key="2">
    <source>
        <dbReference type="ARBA" id="ARBA00004496"/>
    </source>
</evidence>
<evidence type="ECO:0000256" key="5">
    <source>
        <dbReference type="ARBA" id="ARBA00022821"/>
    </source>
</evidence>
<feature type="coiled-coil region" evidence="7">
    <location>
        <begin position="100"/>
        <end position="127"/>
    </location>
</feature>
<dbReference type="GO" id="GO:0006629">
    <property type="term" value="P:lipid metabolic process"/>
    <property type="evidence" value="ECO:0007669"/>
    <property type="project" value="InterPro"/>
</dbReference>
<dbReference type="GO" id="GO:0006952">
    <property type="term" value="P:defense response"/>
    <property type="evidence" value="ECO:0007669"/>
    <property type="project" value="UniProtKB-KW"/>
</dbReference>
<keyword evidence="13" id="KW-1185">Reference proteome</keyword>
<evidence type="ECO:0000256" key="8">
    <source>
        <dbReference type="SAM" id="MobiDB-lite"/>
    </source>
</evidence>
<gene>
    <name evidence="12" type="ORF">CICLE_v10000326mg</name>
</gene>
<dbReference type="InterPro" id="IPR002921">
    <property type="entry name" value="Fungal_lipase-type"/>
</dbReference>
<dbReference type="Gene3D" id="3.40.50.1820">
    <property type="entry name" value="alpha/beta hydrolase"/>
    <property type="match status" value="1"/>
</dbReference>
<feature type="domain" description="FH2" evidence="10">
    <location>
        <begin position="40"/>
        <end position="161"/>
    </location>
</feature>
<feature type="domain" description="EDS1 EP" evidence="11">
    <location>
        <begin position="695"/>
        <end position="793"/>
    </location>
</feature>
<dbReference type="InterPro" id="IPR015425">
    <property type="entry name" value="FH2_Formin"/>
</dbReference>
<feature type="region of interest" description="Disordered" evidence="8">
    <location>
        <begin position="17"/>
        <end position="39"/>
    </location>
</feature>
<keyword evidence="5" id="KW-0611">Plant defense</keyword>
<comment type="subcellular location">
    <subcellularLocation>
        <location evidence="2">Cytoplasm</location>
    </subcellularLocation>
    <subcellularLocation>
        <location evidence="1">Nucleus</location>
    </subcellularLocation>
</comment>
<dbReference type="SUPFAM" id="SSF101447">
    <property type="entry name" value="Formin homology 2 domain (FH2 domain)"/>
    <property type="match status" value="1"/>
</dbReference>
<evidence type="ECO:0000313" key="12">
    <source>
        <dbReference type="EMBL" id="ESR44688.1"/>
    </source>
</evidence>
<keyword evidence="4" id="KW-0378">Hydrolase</keyword>
<dbReference type="InParanoid" id="V4SAY5"/>
<sequence>MIILRRLEFQEQECNVTNNQRSKTGDSNSESSTPKERDNEYLKQGLPAVEGLSNEFTNVKKAVRIEHDTFINTCSSLASRIVEIRQLVTRCASSEIGSFLKEMKGFLEDCEEELKLVREKQNRTMELVKRTAEYYQARGSKEKWEHPLQLFVIVKEFLGMVDRVCADIIVSFPSQEMSEPFSVLDKRNRFTRLILFYLRKGREETRSETMASERLGEVISMKEEVIKKACSIAMKAHELPEKQLYLVEKNGGSSDVIFGFPGSWSISDWFSGSPFGEKKIDPHPPQFASLRSIGNDQVATVNEAFLTRFQAILPQLQNEVGKAVAERKQIVFTGHSSAGPIAVLMTVWFLENLEKFIKSDPSTSRMPPICVTFGSPLVGDFIFNHALRRESWSHYFIHFVMRYDIVPRVLLAPLSSLEPELKIILHFLNPKHTTPMPEPTEEASALYVTVMRNASSVACHAACHLMGNTNKLSDTLLSFVELSPYRPFGTYVFCTGDRELVVVKNPDTVLQILFYSSQLSSEVEGPEIALRSVKDHLNYQSDLQNLETKGVAHLDNLQGLPLSSNVGAAGLGLVLNNLGLSTRARLCLCAAGELEEQKWRNLEKINKKKIDIERGLLALEGYKTRCEAGRLSYYDAFKLSKDTDDFNANVKRLELAGIFDEIKEMLKRYELPDEFEGHREWIDIGTRYRRIAEPGRPKRYRYTQRWLEYALKISAGSSGESCFWAEVEELCLRTINMGLFEDVKAHILSLEKQVDKWVQDRELGDDIFFEDSTFVKWWKTLPQLHRSGSCIAKFINN</sequence>
<feature type="domain" description="EDS1 EP" evidence="11">
    <location>
        <begin position="619"/>
        <end position="694"/>
    </location>
</feature>
<dbReference type="OMA" id="WYLETYL"/>
<evidence type="ECO:0000313" key="13">
    <source>
        <dbReference type="Proteomes" id="UP000030687"/>
    </source>
</evidence>
<dbReference type="InterPro" id="IPR029058">
    <property type="entry name" value="AB_hydrolase_fold"/>
</dbReference>
<dbReference type="InterPro" id="IPR041266">
    <property type="entry name" value="EDS1_EP"/>
</dbReference>
<dbReference type="PANTHER" id="PTHR47090">
    <property type="entry name" value="PROTEIN EDS1-RELATED"/>
    <property type="match status" value="1"/>
</dbReference>
<dbReference type="Pfam" id="PF01764">
    <property type="entry name" value="Lipase_3"/>
    <property type="match status" value="1"/>
</dbReference>
<dbReference type="AlphaFoldDB" id="V4SAY5"/>
<evidence type="ECO:0000256" key="7">
    <source>
        <dbReference type="SAM" id="Coils"/>
    </source>
</evidence>
<proteinExistence type="predicted"/>
<dbReference type="ESTHER" id="citcl-v4say8">
    <property type="family name" value="Plant_lipase_EDS1-like"/>
</dbReference>
<evidence type="ECO:0000256" key="3">
    <source>
        <dbReference type="ARBA" id="ARBA00022490"/>
    </source>
</evidence>
<dbReference type="SUPFAM" id="SSF53474">
    <property type="entry name" value="alpha/beta-Hydrolases"/>
    <property type="match status" value="1"/>
</dbReference>
<dbReference type="GO" id="GO:0005737">
    <property type="term" value="C:cytoplasm"/>
    <property type="evidence" value="ECO:0007669"/>
    <property type="project" value="UniProtKB-SubCell"/>
</dbReference>
<dbReference type="GO" id="GO:0005634">
    <property type="term" value="C:nucleus"/>
    <property type="evidence" value="ECO:0007669"/>
    <property type="project" value="UniProtKB-SubCell"/>
</dbReference>
<dbReference type="KEGG" id="cic:CICLE_v10000326mg"/>
<dbReference type="Pfam" id="PF02181">
    <property type="entry name" value="FH2"/>
    <property type="match status" value="1"/>
</dbReference>
<evidence type="ECO:0000256" key="4">
    <source>
        <dbReference type="ARBA" id="ARBA00022801"/>
    </source>
</evidence>
<dbReference type="EMBL" id="KI536799">
    <property type="protein sequence ID" value="ESR44688.1"/>
    <property type="molecule type" value="Genomic_DNA"/>
</dbReference>
<dbReference type="Pfam" id="PF18117">
    <property type="entry name" value="EDS1_EP"/>
    <property type="match status" value="2"/>
</dbReference>
<reference evidence="12 13" key="1">
    <citation type="submission" date="2013-10" db="EMBL/GenBank/DDBJ databases">
        <authorList>
            <consortium name="International Citrus Genome Consortium"/>
            <person name="Jenkins J."/>
            <person name="Schmutz J."/>
            <person name="Prochnik S."/>
            <person name="Rokhsar D."/>
            <person name="Gmitter F."/>
            <person name="Ollitrault P."/>
            <person name="Machado M."/>
            <person name="Talon M."/>
            <person name="Wincker P."/>
            <person name="Jaillon O."/>
            <person name="Morgante M."/>
        </authorList>
    </citation>
    <scope>NUCLEOTIDE SEQUENCE</scope>
    <source>
        <strain evidence="13">cv. Clemenules</strain>
    </source>
</reference>
<dbReference type="InterPro" id="IPR044214">
    <property type="entry name" value="EDS1-like"/>
</dbReference>
<dbReference type="STRING" id="85681.V4SAY5"/>
<evidence type="ECO:0000256" key="1">
    <source>
        <dbReference type="ARBA" id="ARBA00004123"/>
    </source>
</evidence>
<organism evidence="12 13">
    <name type="scientific">Citrus clementina</name>
    <name type="common">Clementine</name>
    <name type="synonym">Citrus deliciosa x Citrus sinensis</name>
    <dbReference type="NCBI Taxonomy" id="85681"/>
    <lineage>
        <taxon>Eukaryota</taxon>
        <taxon>Viridiplantae</taxon>
        <taxon>Streptophyta</taxon>
        <taxon>Embryophyta</taxon>
        <taxon>Tracheophyta</taxon>
        <taxon>Spermatophyta</taxon>
        <taxon>Magnoliopsida</taxon>
        <taxon>eudicotyledons</taxon>
        <taxon>Gunneridae</taxon>
        <taxon>Pentapetalae</taxon>
        <taxon>rosids</taxon>
        <taxon>malvids</taxon>
        <taxon>Sapindales</taxon>
        <taxon>Rutaceae</taxon>
        <taxon>Aurantioideae</taxon>
        <taxon>Citrus</taxon>
    </lineage>
</organism>
<dbReference type="Proteomes" id="UP000030687">
    <property type="component" value="Unassembled WGS sequence"/>
</dbReference>
<dbReference type="Gene3D" id="1.20.58.2220">
    <property type="entry name" value="Formin, FH2 domain"/>
    <property type="match status" value="1"/>
</dbReference>
<keyword evidence="3" id="KW-0963">Cytoplasm</keyword>
<dbReference type="Gramene" id="ESR44688">
    <property type="protein sequence ID" value="ESR44688"/>
    <property type="gene ID" value="CICLE_v10000326mg"/>
</dbReference>
<evidence type="ECO:0000256" key="6">
    <source>
        <dbReference type="ARBA" id="ARBA00023242"/>
    </source>
</evidence>
<evidence type="ECO:0000259" key="9">
    <source>
        <dbReference type="Pfam" id="PF01764"/>
    </source>
</evidence>
<keyword evidence="7" id="KW-0175">Coiled coil</keyword>
<feature type="domain" description="Fungal lipase-type" evidence="9">
    <location>
        <begin position="259"/>
        <end position="410"/>
    </location>
</feature>
<accession>V4SAY5</accession>
<evidence type="ECO:0008006" key="14">
    <source>
        <dbReference type="Google" id="ProtNLM"/>
    </source>
</evidence>
<dbReference type="FunCoup" id="V4SAY5">
    <property type="interactions" value="720"/>
</dbReference>
<dbReference type="PANTHER" id="PTHR47090:SF2">
    <property type="entry name" value="PROTEIN EDS1-RELATED"/>
    <property type="match status" value="1"/>
</dbReference>
<keyword evidence="6" id="KW-0539">Nucleus</keyword>
<feature type="compositionally biased region" description="Polar residues" evidence="8">
    <location>
        <begin position="17"/>
        <end position="32"/>
    </location>
</feature>
<name>V4SAY5_CITCL</name>
<protein>
    <recommendedName>
        <fullName evidence="14">Fungal lipase-like domain-containing protein</fullName>
    </recommendedName>
</protein>
<dbReference type="eggNOG" id="KOG1922">
    <property type="taxonomic scope" value="Eukaryota"/>
</dbReference>
<dbReference type="GO" id="GO:0016787">
    <property type="term" value="F:hydrolase activity"/>
    <property type="evidence" value="ECO:0007669"/>
    <property type="project" value="UniProtKB-KW"/>
</dbReference>